<dbReference type="InterPro" id="IPR009006">
    <property type="entry name" value="Ala_racemase/Decarboxylase_C"/>
</dbReference>
<accession>A0A7E5X467</accession>
<evidence type="ECO:0000256" key="1">
    <source>
        <dbReference type="ARBA" id="ARBA00001933"/>
    </source>
</evidence>
<evidence type="ECO:0000256" key="3">
    <source>
        <dbReference type="ARBA" id="ARBA00022898"/>
    </source>
</evidence>
<evidence type="ECO:0000259" key="5">
    <source>
        <dbReference type="Pfam" id="PF02784"/>
    </source>
</evidence>
<dbReference type="AlphaFoldDB" id="A0A7E5X467"/>
<dbReference type="GO" id="GO:0005737">
    <property type="term" value="C:cytoplasm"/>
    <property type="evidence" value="ECO:0007669"/>
    <property type="project" value="TreeGrafter"/>
</dbReference>
<protein>
    <submittedName>
        <fullName evidence="7">Ornithine decarboxylase 2-like</fullName>
    </submittedName>
</protein>
<dbReference type="InterPro" id="IPR000183">
    <property type="entry name" value="Orn/DAP/Arg_de-COase"/>
</dbReference>
<dbReference type="PANTHER" id="PTHR11482">
    <property type="entry name" value="ARGININE/DIAMINOPIMELATE/ORNITHINE DECARBOXYLASE"/>
    <property type="match status" value="1"/>
</dbReference>
<dbReference type="Pfam" id="PF02784">
    <property type="entry name" value="Orn_Arg_deC_N"/>
    <property type="match status" value="1"/>
</dbReference>
<dbReference type="InterPro" id="IPR002433">
    <property type="entry name" value="Orn_de-COase"/>
</dbReference>
<dbReference type="Proteomes" id="UP000322000">
    <property type="component" value="Chromosome 2"/>
</dbReference>
<dbReference type="InParanoid" id="A0A7E5X467"/>
<dbReference type="FunFam" id="3.20.20.10:FF:000008">
    <property type="entry name" value="Ornithine decarboxylase"/>
    <property type="match status" value="1"/>
</dbReference>
<dbReference type="Gene3D" id="3.20.20.10">
    <property type="entry name" value="Alanine racemase"/>
    <property type="match status" value="1"/>
</dbReference>
<dbReference type="GO" id="GO:0033387">
    <property type="term" value="P:putrescine biosynthetic process from arginine, via ornithine"/>
    <property type="evidence" value="ECO:0007669"/>
    <property type="project" value="TreeGrafter"/>
</dbReference>
<feature type="domain" description="Orn/DAP/Arg decarboxylase 2 N-terminal" evidence="5">
    <location>
        <begin position="54"/>
        <end position="280"/>
    </location>
</feature>
<dbReference type="SUPFAM" id="SSF51419">
    <property type="entry name" value="PLP-binding barrel"/>
    <property type="match status" value="1"/>
</dbReference>
<evidence type="ECO:0000313" key="7">
    <source>
        <dbReference type="RefSeq" id="XP_026747429.1"/>
    </source>
</evidence>
<dbReference type="Gene3D" id="2.40.37.10">
    <property type="entry name" value="Lyase, Ornithine Decarboxylase, Chain A, domain 1"/>
    <property type="match status" value="1"/>
</dbReference>
<dbReference type="OrthoDB" id="5034579at2759"/>
<keyword evidence="6" id="KW-1185">Reference proteome</keyword>
<reference evidence="7" key="1">
    <citation type="submission" date="2025-08" db="UniProtKB">
        <authorList>
            <consortium name="RefSeq"/>
        </authorList>
    </citation>
    <scope>IDENTIFICATION</scope>
</reference>
<comment type="similarity">
    <text evidence="2">Belongs to the Orn/Lys/Arg decarboxylase class-II family.</text>
</comment>
<dbReference type="InterPro" id="IPR022644">
    <property type="entry name" value="De-COase2_N"/>
</dbReference>
<dbReference type="CDD" id="cd00622">
    <property type="entry name" value="PLPDE_III_ODC"/>
    <property type="match status" value="1"/>
</dbReference>
<evidence type="ECO:0000256" key="4">
    <source>
        <dbReference type="ARBA" id="ARBA00023239"/>
    </source>
</evidence>
<keyword evidence="4" id="KW-0456">Lyase</keyword>
<proteinExistence type="inferred from homology"/>
<dbReference type="KEGG" id="tnl:113508527"/>
<keyword evidence="3" id="KW-0663">Pyridoxal phosphate</keyword>
<dbReference type="InterPro" id="IPR029066">
    <property type="entry name" value="PLP-binding_barrel"/>
</dbReference>
<dbReference type="PANTHER" id="PTHR11482:SF6">
    <property type="entry name" value="ORNITHINE DECARBOXYLASE 1-RELATED"/>
    <property type="match status" value="1"/>
</dbReference>
<dbReference type="RefSeq" id="XP_026747429.1">
    <property type="nucleotide sequence ID" value="XM_026891628.1"/>
</dbReference>
<dbReference type="GO" id="GO:0004586">
    <property type="term" value="F:ornithine decarboxylase activity"/>
    <property type="evidence" value="ECO:0007669"/>
    <property type="project" value="TreeGrafter"/>
</dbReference>
<sequence length="453" mass="51562">MSPISNDMAQNGGITLPAYVLDDCKPQDVGSSMIEHGCQKQPFYIFDIDEAYYRIQYFRNSMPRIQVFYAMQANDTEMMLKLGMACSLNFSCSSPFEVYKLRYHNISPESILYTIPSKMADHMKYARDSKIKYTTFDSSEELRKLKEYWPDSRLLLRIRVGSEKEINLEEKFGCDFESEAVDLLEEAASLGLKVIGVAFHVGSKCTAVNRYLVGLTYARALFDHEANVGRTMTVVNIGGGFCGVKTNAIDQVSKFINRKIEDIFPDPKVKIIAEPGRYFCESAFTLYCSINSVRKSTRNDKTVNMIYLNDGIYGTMRFVEHKPTKFKRANDDESGNQEVILWGPSCDSYDRVMKDVVLQLPNITPSDWLVFNNHGAYTITYETRFSSLLTPLIRPVVTMDTMHKLKNTNIFSSRDFIVHPDSLALPITMPLLLKSEPTSKKARLHPQVPTLIV</sequence>
<dbReference type="SUPFAM" id="SSF50621">
    <property type="entry name" value="Alanine racemase C-terminal domain-like"/>
    <property type="match status" value="1"/>
</dbReference>
<evidence type="ECO:0000313" key="6">
    <source>
        <dbReference type="Proteomes" id="UP000322000"/>
    </source>
</evidence>
<dbReference type="PRINTS" id="PR01179">
    <property type="entry name" value="ODADCRBXLASE"/>
</dbReference>
<dbReference type="GeneID" id="113508527"/>
<organism evidence="6 7">
    <name type="scientific">Trichoplusia ni</name>
    <name type="common">Cabbage looper</name>
    <dbReference type="NCBI Taxonomy" id="7111"/>
    <lineage>
        <taxon>Eukaryota</taxon>
        <taxon>Metazoa</taxon>
        <taxon>Ecdysozoa</taxon>
        <taxon>Arthropoda</taxon>
        <taxon>Hexapoda</taxon>
        <taxon>Insecta</taxon>
        <taxon>Pterygota</taxon>
        <taxon>Neoptera</taxon>
        <taxon>Endopterygota</taxon>
        <taxon>Lepidoptera</taxon>
        <taxon>Glossata</taxon>
        <taxon>Ditrysia</taxon>
        <taxon>Noctuoidea</taxon>
        <taxon>Noctuidae</taxon>
        <taxon>Plusiinae</taxon>
        <taxon>Trichoplusia</taxon>
    </lineage>
</organism>
<name>A0A7E5X467_TRINI</name>
<gene>
    <name evidence="7" type="primary">LOC113508527</name>
</gene>
<evidence type="ECO:0000256" key="2">
    <source>
        <dbReference type="ARBA" id="ARBA00008872"/>
    </source>
</evidence>
<comment type="cofactor">
    <cofactor evidence="1">
        <name>pyridoxal 5'-phosphate</name>
        <dbReference type="ChEBI" id="CHEBI:597326"/>
    </cofactor>
</comment>
<dbReference type="PRINTS" id="PR01182">
    <property type="entry name" value="ORNDCRBXLASE"/>
</dbReference>